<dbReference type="PANTHER" id="PTHR14905:SF7">
    <property type="entry name" value="VON WILLEBRAND FACTOR A DOMAIN-CONTAINING PROTEIN 7"/>
    <property type="match status" value="1"/>
</dbReference>
<sequence>MTTSMGSPSLRTCLALFAVLLLCASPVAAFGAGNIPSISEIEGRNWRHGDIEDMLKTIAFIKGHKWTSMMIKRVYFGNWLRDYSQAMDVGSLKGVQAGTVRLLVWVLSFLSFGYATGEFEVTDERLGVYRPEEHIDNPKDYADNADARKFDPRLRPPVEPIELEVDPETGMKNYIANEKLEIATSVGYVKFSFARSIHFGRVYTSGSHSIKGKEADLCEALRCLGQGLHCLEDFGAHTNYTELALREMGYRDVFPHVGTATEITLRGKHRVFPLVTGTFGVVDFLHSVLGEATDHFTQSEVEQMDVALKDAEAQNGDGTRSTVSTMTHLLGNVPGAGDLARQADDLQARSTAQEQENKFAGIPGTTGEAPMQNIPGTKIDPYKTAAQIYPILEFRDNVVKMLTATYEKIPGLEALVTKITDTLTLFILSLLAPYIRPIINAVSKQLQSGSGGVIDASGKHQYEPWDDPHCTDPTHSLLSKDHFSNILNQPAGLVASSILQYVAPRVIYAWQHPDIPVDEVMNDISRAFHHPALRDRHCELHNNMYSAVERWVHSRPDKGANLNILLGSDSVRHGKNHTVDPSQQDQGHSHGGLPSNTANFFGNTGNFFGAGSQNKTRDSPWEQIDKVRDAGGLGTGGSGISTTGDKIPAAFPGTQTQFDNTRPPTGPDFGYPSQPEQPPHQQYPSYPPQGPQYYGQPPQWQPGLQSPPPPMYPPQRTPSPQFPQYGYSGAPPYGQAPPQPYGYGAPPPEPYYGGPY</sequence>
<dbReference type="EMBL" id="JAFEKC020000011">
    <property type="protein sequence ID" value="KAK0512313.1"/>
    <property type="molecule type" value="Genomic_DNA"/>
</dbReference>
<dbReference type="PANTHER" id="PTHR14905">
    <property type="entry name" value="NG37"/>
    <property type="match status" value="1"/>
</dbReference>
<feature type="compositionally biased region" description="Pro residues" evidence="1">
    <location>
        <begin position="705"/>
        <end position="721"/>
    </location>
</feature>
<dbReference type="InterPro" id="IPR010816">
    <property type="entry name" value="Het-C"/>
</dbReference>
<feature type="region of interest" description="Disordered" evidence="1">
    <location>
        <begin position="349"/>
        <end position="375"/>
    </location>
</feature>
<accession>A0AA39QZY8</accession>
<dbReference type="Proteomes" id="UP001166286">
    <property type="component" value="Unassembled WGS sequence"/>
</dbReference>
<feature type="chain" id="PRO_5041358617" description="Het-C-domain-containing protein" evidence="2">
    <location>
        <begin position="30"/>
        <end position="756"/>
    </location>
</feature>
<feature type="compositionally biased region" description="Low complexity" evidence="1">
    <location>
        <begin position="723"/>
        <end position="733"/>
    </location>
</feature>
<evidence type="ECO:0000256" key="1">
    <source>
        <dbReference type="SAM" id="MobiDB-lite"/>
    </source>
</evidence>
<feature type="compositionally biased region" description="Basic and acidic residues" evidence="1">
    <location>
        <begin position="615"/>
        <end position="629"/>
    </location>
</feature>
<keyword evidence="2" id="KW-0732">Signal</keyword>
<feature type="signal peptide" evidence="2">
    <location>
        <begin position="1"/>
        <end position="29"/>
    </location>
</feature>
<reference evidence="3" key="1">
    <citation type="submission" date="2023-03" db="EMBL/GenBank/DDBJ databases">
        <title>Complete genome of Cladonia borealis.</title>
        <authorList>
            <person name="Park H."/>
        </authorList>
    </citation>
    <scope>NUCLEOTIDE SEQUENCE</scope>
    <source>
        <strain evidence="3">ANT050790</strain>
    </source>
</reference>
<feature type="compositionally biased region" description="Low complexity" evidence="1">
    <location>
        <begin position="596"/>
        <end position="611"/>
    </location>
</feature>
<protein>
    <recommendedName>
        <fullName evidence="5">Het-C-domain-containing protein</fullName>
    </recommendedName>
</protein>
<feature type="compositionally biased region" description="Low complexity" evidence="1">
    <location>
        <begin position="671"/>
        <end position="684"/>
    </location>
</feature>
<dbReference type="AlphaFoldDB" id="A0AA39QZY8"/>
<keyword evidence="4" id="KW-1185">Reference proteome</keyword>
<organism evidence="3 4">
    <name type="scientific">Cladonia borealis</name>
    <dbReference type="NCBI Taxonomy" id="184061"/>
    <lineage>
        <taxon>Eukaryota</taxon>
        <taxon>Fungi</taxon>
        <taxon>Dikarya</taxon>
        <taxon>Ascomycota</taxon>
        <taxon>Pezizomycotina</taxon>
        <taxon>Lecanoromycetes</taxon>
        <taxon>OSLEUM clade</taxon>
        <taxon>Lecanoromycetidae</taxon>
        <taxon>Lecanorales</taxon>
        <taxon>Lecanorineae</taxon>
        <taxon>Cladoniaceae</taxon>
        <taxon>Cladonia</taxon>
    </lineage>
</organism>
<evidence type="ECO:0000313" key="3">
    <source>
        <dbReference type="EMBL" id="KAK0512313.1"/>
    </source>
</evidence>
<evidence type="ECO:0008006" key="5">
    <source>
        <dbReference type="Google" id="ProtNLM"/>
    </source>
</evidence>
<feature type="region of interest" description="Disordered" evidence="1">
    <location>
        <begin position="571"/>
        <end position="756"/>
    </location>
</feature>
<feature type="compositionally biased region" description="Pro residues" evidence="1">
    <location>
        <begin position="734"/>
        <end position="750"/>
    </location>
</feature>
<gene>
    <name evidence="3" type="ORF">JMJ35_005441</name>
</gene>
<comment type="caution">
    <text evidence="3">The sequence shown here is derived from an EMBL/GenBank/DDBJ whole genome shotgun (WGS) entry which is preliminary data.</text>
</comment>
<evidence type="ECO:0000313" key="4">
    <source>
        <dbReference type="Proteomes" id="UP001166286"/>
    </source>
</evidence>
<feature type="compositionally biased region" description="Low complexity" evidence="1">
    <location>
        <begin position="691"/>
        <end position="704"/>
    </location>
</feature>
<evidence type="ECO:0000256" key="2">
    <source>
        <dbReference type="SAM" id="SignalP"/>
    </source>
</evidence>
<proteinExistence type="predicted"/>
<dbReference type="InterPro" id="IPR052577">
    <property type="entry name" value="VWA7"/>
</dbReference>
<feature type="compositionally biased region" description="Polar residues" evidence="1">
    <location>
        <begin position="653"/>
        <end position="663"/>
    </location>
</feature>
<name>A0AA39QZY8_9LECA</name>
<dbReference type="Pfam" id="PF07217">
    <property type="entry name" value="Het-C"/>
    <property type="match status" value="1"/>
</dbReference>